<dbReference type="PANTHER" id="PTHR12526">
    <property type="entry name" value="GLYCOSYLTRANSFERASE"/>
    <property type="match status" value="1"/>
</dbReference>
<comment type="caution">
    <text evidence="3">The sequence shown here is derived from an EMBL/GenBank/DDBJ whole genome shotgun (WGS) entry which is preliminary data.</text>
</comment>
<gene>
    <name evidence="3" type="ORF">F0361_16115</name>
</gene>
<name>A0A5B2TSW7_9FLAO</name>
<dbReference type="CDD" id="cd03811">
    <property type="entry name" value="GT4_GT28_WabH-like"/>
    <property type="match status" value="1"/>
</dbReference>
<protein>
    <submittedName>
        <fullName evidence="3">Glycosyltransferase</fullName>
    </submittedName>
</protein>
<dbReference type="Gene3D" id="3.40.50.2000">
    <property type="entry name" value="Glycogen Phosphorylase B"/>
    <property type="match status" value="2"/>
</dbReference>
<evidence type="ECO:0000259" key="2">
    <source>
        <dbReference type="Pfam" id="PF13439"/>
    </source>
</evidence>
<dbReference type="AlphaFoldDB" id="A0A5B2TSW7"/>
<dbReference type="InterPro" id="IPR001296">
    <property type="entry name" value="Glyco_trans_1"/>
</dbReference>
<sequence>MIRPKIAILIYSLAGGGAERVVSYLLPFLDKKGWEVHLVLMNTTIKYDIPKQIPIHYLEKSNGYENGFLKFIKLPLLGYKYARLLKKLRITHSFALLTRPSYINVIARYFLSSKPQFVISERSYPSMQYGYGNLQSRINNFLIKRLYPKADKIICNSKGNGMDLVKNYNIDSNKIVVVNNPIDLEKIDTVLPDNSIFSSEYINILTIGRMDAGKNQELLIRALVDFPSVHLYILGDGILKSHLESLVEANNIGNRVTFLGFDSNPFKYLKAVDIFMFGSNHEGFPNVLLEAMACGLPILTTNCKSGPDEIMELKTPKMDDIMITDYGILTPVGDLDLMKKGLKYCLEHPEYLERCRIRVKERILDFKREPILEAYTQHIVS</sequence>
<dbReference type="SUPFAM" id="SSF53756">
    <property type="entry name" value="UDP-Glycosyltransferase/glycogen phosphorylase"/>
    <property type="match status" value="1"/>
</dbReference>
<proteinExistence type="predicted"/>
<reference evidence="3 4" key="1">
    <citation type="submission" date="2019-09" db="EMBL/GenBank/DDBJ databases">
        <authorList>
            <person name="Khan S.A."/>
            <person name="Jeon C.O."/>
            <person name="Chun B.H."/>
            <person name="Jeong S.E."/>
        </authorList>
    </citation>
    <scope>NUCLEOTIDE SEQUENCE [LARGE SCALE GENOMIC DNA]</scope>
    <source>
        <strain evidence="3 4">KCTC 42508</strain>
    </source>
</reference>
<dbReference type="Pfam" id="PF13439">
    <property type="entry name" value="Glyco_transf_4"/>
    <property type="match status" value="1"/>
</dbReference>
<dbReference type="GO" id="GO:0016757">
    <property type="term" value="F:glycosyltransferase activity"/>
    <property type="evidence" value="ECO:0007669"/>
    <property type="project" value="InterPro"/>
</dbReference>
<organism evidence="3 4">
    <name type="scientific">Maribacter flavus</name>
    <dbReference type="NCBI Taxonomy" id="1658664"/>
    <lineage>
        <taxon>Bacteria</taxon>
        <taxon>Pseudomonadati</taxon>
        <taxon>Bacteroidota</taxon>
        <taxon>Flavobacteriia</taxon>
        <taxon>Flavobacteriales</taxon>
        <taxon>Flavobacteriaceae</taxon>
        <taxon>Maribacter</taxon>
    </lineage>
</organism>
<evidence type="ECO:0000313" key="3">
    <source>
        <dbReference type="EMBL" id="KAA2217464.1"/>
    </source>
</evidence>
<dbReference type="PANTHER" id="PTHR12526:SF630">
    <property type="entry name" value="GLYCOSYLTRANSFERASE"/>
    <property type="match status" value="1"/>
</dbReference>
<dbReference type="RefSeq" id="WP_154920183.1">
    <property type="nucleotide sequence ID" value="NZ_VUOE01000002.1"/>
</dbReference>
<dbReference type="InterPro" id="IPR028098">
    <property type="entry name" value="Glyco_trans_4-like_N"/>
</dbReference>
<feature type="domain" description="Glycosyl transferase family 1" evidence="1">
    <location>
        <begin position="199"/>
        <end position="361"/>
    </location>
</feature>
<dbReference type="EMBL" id="VUOE01000002">
    <property type="protein sequence ID" value="KAA2217464.1"/>
    <property type="molecule type" value="Genomic_DNA"/>
</dbReference>
<dbReference type="Proteomes" id="UP000323188">
    <property type="component" value="Unassembled WGS sequence"/>
</dbReference>
<feature type="domain" description="Glycosyltransferase subfamily 4-like N-terminal" evidence="2">
    <location>
        <begin position="16"/>
        <end position="186"/>
    </location>
</feature>
<accession>A0A5B2TSW7</accession>
<keyword evidence="3" id="KW-0808">Transferase</keyword>
<evidence type="ECO:0000259" key="1">
    <source>
        <dbReference type="Pfam" id="PF00534"/>
    </source>
</evidence>
<dbReference type="Pfam" id="PF00534">
    <property type="entry name" value="Glycos_transf_1"/>
    <property type="match status" value="1"/>
</dbReference>
<evidence type="ECO:0000313" key="4">
    <source>
        <dbReference type="Proteomes" id="UP000323188"/>
    </source>
</evidence>